<keyword evidence="1" id="KW-0472">Membrane</keyword>
<proteinExistence type="predicted"/>
<keyword evidence="3" id="KW-1185">Reference proteome</keyword>
<dbReference type="Proteomes" id="UP000708208">
    <property type="component" value="Unassembled WGS sequence"/>
</dbReference>
<sequence length="154" mass="17078">MPAEKEVTRALQFASLEQPIAAPEPIVQPVSSRTTNGLKNAPYQAGSAFKSKAALMMKINLLSPCELLPLNGLLAAVQRLKGQCERQYHKLFLDELRSFCISEDTTSRRVNREPVTFIFVLGIAAMASAGVGIEIYAVHEIDKVKVLQNEIYFR</sequence>
<comment type="caution">
    <text evidence="2">The sequence shown here is derived from an EMBL/GenBank/DDBJ whole genome shotgun (WGS) entry which is preliminary data.</text>
</comment>
<evidence type="ECO:0000256" key="1">
    <source>
        <dbReference type="SAM" id="Phobius"/>
    </source>
</evidence>
<dbReference type="AlphaFoldDB" id="A0A8J2L0K4"/>
<accession>A0A8J2L0K4</accession>
<feature type="transmembrane region" description="Helical" evidence="1">
    <location>
        <begin position="117"/>
        <end position="138"/>
    </location>
</feature>
<keyword evidence="1" id="KW-0812">Transmembrane</keyword>
<keyword evidence="1" id="KW-1133">Transmembrane helix</keyword>
<evidence type="ECO:0000313" key="3">
    <source>
        <dbReference type="Proteomes" id="UP000708208"/>
    </source>
</evidence>
<dbReference type="EMBL" id="CAJVCH010532117">
    <property type="protein sequence ID" value="CAG7824243.1"/>
    <property type="molecule type" value="Genomic_DNA"/>
</dbReference>
<gene>
    <name evidence="2" type="ORF">AFUS01_LOCUS34409</name>
</gene>
<protein>
    <submittedName>
        <fullName evidence="2">Uncharacterized protein</fullName>
    </submittedName>
</protein>
<name>A0A8J2L0K4_9HEXA</name>
<evidence type="ECO:0000313" key="2">
    <source>
        <dbReference type="EMBL" id="CAG7824243.1"/>
    </source>
</evidence>
<organism evidence="2 3">
    <name type="scientific">Allacma fusca</name>
    <dbReference type="NCBI Taxonomy" id="39272"/>
    <lineage>
        <taxon>Eukaryota</taxon>
        <taxon>Metazoa</taxon>
        <taxon>Ecdysozoa</taxon>
        <taxon>Arthropoda</taxon>
        <taxon>Hexapoda</taxon>
        <taxon>Collembola</taxon>
        <taxon>Symphypleona</taxon>
        <taxon>Sminthuridae</taxon>
        <taxon>Allacma</taxon>
    </lineage>
</organism>
<reference evidence="2" key="1">
    <citation type="submission" date="2021-06" db="EMBL/GenBank/DDBJ databases">
        <authorList>
            <person name="Hodson N. C."/>
            <person name="Mongue J. A."/>
            <person name="Jaron S. K."/>
        </authorList>
    </citation>
    <scope>NUCLEOTIDE SEQUENCE</scope>
</reference>